<dbReference type="PANTHER" id="PTHR30038:SF8">
    <property type="entry name" value="ALDEHYDE FERREDOXIN OXIDOREDUCTASE"/>
    <property type="match status" value="1"/>
</dbReference>
<evidence type="ECO:0000256" key="2">
    <source>
        <dbReference type="ARBA" id="ARBA00011032"/>
    </source>
</evidence>
<name>A0A7M3MGJ3_9BACT</name>
<dbReference type="Proteomes" id="UP000448292">
    <property type="component" value="Unassembled WGS sequence"/>
</dbReference>
<keyword evidence="11" id="KW-1185">Reference proteome</keyword>
<accession>A0A7M3MGJ3</accession>
<dbReference type="InterPro" id="IPR013983">
    <property type="entry name" value="Ald_Fedxn_OxRdtase_N"/>
</dbReference>
<dbReference type="Pfam" id="PF02730">
    <property type="entry name" value="AFOR_N"/>
    <property type="match status" value="1"/>
</dbReference>
<feature type="domain" description="Aldehyde ferredoxin oxidoreductase N-terminal" evidence="9">
    <location>
        <begin position="6"/>
        <end position="209"/>
    </location>
</feature>
<keyword evidence="3" id="KW-0004">4Fe-4S</keyword>
<dbReference type="InterPro" id="IPR036503">
    <property type="entry name" value="Ald_Fedxn_OxRdtase_N_sf"/>
</dbReference>
<dbReference type="Pfam" id="PF01314">
    <property type="entry name" value="AFOR_C"/>
    <property type="match status" value="1"/>
</dbReference>
<dbReference type="InterPro" id="IPR001203">
    <property type="entry name" value="OxRdtase_Ald_Fedxn_C"/>
</dbReference>
<comment type="cofactor">
    <cofactor evidence="8">
        <name>tungstopterin</name>
        <dbReference type="ChEBI" id="CHEBI:30402"/>
    </cofactor>
</comment>
<evidence type="ECO:0000256" key="1">
    <source>
        <dbReference type="ARBA" id="ARBA00001966"/>
    </source>
</evidence>
<dbReference type="GO" id="GO:0046872">
    <property type="term" value="F:metal ion binding"/>
    <property type="evidence" value="ECO:0007669"/>
    <property type="project" value="UniProtKB-KW"/>
</dbReference>
<comment type="similarity">
    <text evidence="2">Belongs to the AOR/FOR family.</text>
</comment>
<dbReference type="GO" id="GO:0016625">
    <property type="term" value="F:oxidoreductase activity, acting on the aldehyde or oxo group of donors, iron-sulfur protein as acceptor"/>
    <property type="evidence" value="ECO:0007669"/>
    <property type="project" value="InterPro"/>
</dbReference>
<sequence>MWTQEHFRVLHVDLTARKSRVLEFGNPVDALGGSGLAAALYDEYGLPQEPAHHPDQPLIFAIGPLTGYYPLMSKVVCAFKSPYHEQYAESHAGGRMALAMRFAGYHALMITGRAATLSVLQAGSRSMQIKDVHYLRGKDVFSTGKLLRSLTRSSDSRGHRSIIRIGPAGEKGSSYACINVDTYRHFGRLGAGAIMGLKNLKAVAMEGDADFQMPGGKAYAKIYKDFFQKVTATDMMRKYHDLGTPQNLIPLNELKSLPWRNLQATSDPAVDRISGETFAEELLLRQTACAGCPVGCVHIGLLRQQFAKDHEFLYRQVSYDYEPIFAMGSMLGLDAASNVLVLLEETEKVGLDVMSAGVALAWATEALDTGLISEKETLVPLRFGDVKGYAQAIRHLGLASNDFYKTLAQGSLVAAEKYGGGDFACVLGQEMAGYATGEVYFASQATSFRHSHLDTGAYSYDQKRKEQDTDAAVKFLVEDEQGRMELCSMVSCLFARSVYTHDALQEALAAVELTDMADNLTQASANVQQLRWKLKIATGFDPHAVKIPKRFTEVETWRGKIDETFMWDVQKNYADAIMKMAST</sequence>
<dbReference type="InterPro" id="IPR051919">
    <property type="entry name" value="W-dependent_AOR"/>
</dbReference>
<dbReference type="InterPro" id="IPR013984">
    <property type="entry name" value="Ald_Fedxn_OxRdtase_dom2"/>
</dbReference>
<dbReference type="SUPFAM" id="SSF56228">
    <property type="entry name" value="Aldehyde ferredoxin oxidoreductase, N-terminal domain"/>
    <property type="match status" value="1"/>
</dbReference>
<proteinExistence type="inferred from homology"/>
<keyword evidence="7" id="KW-0411">Iron-sulfur</keyword>
<evidence type="ECO:0000256" key="3">
    <source>
        <dbReference type="ARBA" id="ARBA00022485"/>
    </source>
</evidence>
<keyword evidence="6" id="KW-0408">Iron</keyword>
<dbReference type="OrthoDB" id="9763894at2"/>
<dbReference type="Gene3D" id="1.10.569.10">
    <property type="entry name" value="Aldehyde Ferredoxin Oxidoreductase Protein, subunit A, domain 2"/>
    <property type="match status" value="1"/>
</dbReference>
<dbReference type="InterPro" id="IPR013985">
    <property type="entry name" value="Ald_Fedxn_OxRdtase_dom3"/>
</dbReference>
<evidence type="ECO:0000256" key="8">
    <source>
        <dbReference type="ARBA" id="ARBA00049934"/>
    </source>
</evidence>
<organism evidence="10 11">
    <name type="scientific">Oceanidesulfovibrio indonesiensis</name>
    <dbReference type="NCBI Taxonomy" id="54767"/>
    <lineage>
        <taxon>Bacteria</taxon>
        <taxon>Pseudomonadati</taxon>
        <taxon>Thermodesulfobacteriota</taxon>
        <taxon>Desulfovibrionia</taxon>
        <taxon>Desulfovibrionales</taxon>
        <taxon>Desulfovibrionaceae</taxon>
        <taxon>Oceanidesulfovibrio</taxon>
    </lineage>
</organism>
<dbReference type="InterPro" id="IPR036021">
    <property type="entry name" value="Tungsten_al_ferr_oxy-like_C"/>
</dbReference>
<dbReference type="PANTHER" id="PTHR30038">
    <property type="entry name" value="ALDEHYDE FERREDOXIN OXIDOREDUCTASE"/>
    <property type="match status" value="1"/>
</dbReference>
<dbReference type="EMBL" id="QMIE01000005">
    <property type="protein sequence ID" value="TVM17967.1"/>
    <property type="molecule type" value="Genomic_DNA"/>
</dbReference>
<dbReference type="RefSeq" id="WP_144302619.1">
    <property type="nucleotide sequence ID" value="NZ_QMIE01000005.1"/>
</dbReference>
<keyword evidence="5" id="KW-0560">Oxidoreductase</keyword>
<evidence type="ECO:0000259" key="9">
    <source>
        <dbReference type="SMART" id="SM00790"/>
    </source>
</evidence>
<evidence type="ECO:0000256" key="5">
    <source>
        <dbReference type="ARBA" id="ARBA00023002"/>
    </source>
</evidence>
<evidence type="ECO:0000256" key="6">
    <source>
        <dbReference type="ARBA" id="ARBA00023004"/>
    </source>
</evidence>
<comment type="caution">
    <text evidence="10">The sequence shown here is derived from an EMBL/GenBank/DDBJ whole genome shotgun (WGS) entry which is preliminary data.</text>
</comment>
<keyword evidence="4" id="KW-0479">Metal-binding</keyword>
<comment type="cofactor">
    <cofactor evidence="1">
        <name>[4Fe-4S] cluster</name>
        <dbReference type="ChEBI" id="CHEBI:49883"/>
    </cofactor>
</comment>
<reference evidence="10 11" key="1">
    <citation type="submission" date="2018-06" db="EMBL/GenBank/DDBJ databases">
        <title>Complete genome of Desulfovibrio indonesiensis P37SLT.</title>
        <authorList>
            <person name="Crispim J.S."/>
            <person name="Vidigal P.M.P."/>
            <person name="Silva L.C.F."/>
            <person name="Laguardia C.N."/>
            <person name="Araujo L.C."/>
            <person name="Dias R.S."/>
            <person name="Sousa M.P."/>
            <person name="Paula S.O."/>
            <person name="Silva C."/>
        </authorList>
    </citation>
    <scope>NUCLEOTIDE SEQUENCE [LARGE SCALE GENOMIC DNA]</scope>
    <source>
        <strain evidence="10 11">P37SLT</strain>
    </source>
</reference>
<dbReference type="SUPFAM" id="SSF48310">
    <property type="entry name" value="Aldehyde ferredoxin oxidoreductase, C-terminal domains"/>
    <property type="match status" value="1"/>
</dbReference>
<protein>
    <submittedName>
        <fullName evidence="10">Aldehyde ferredoxin oxidoreductase</fullName>
    </submittedName>
</protein>
<evidence type="ECO:0000256" key="7">
    <source>
        <dbReference type="ARBA" id="ARBA00023014"/>
    </source>
</evidence>
<evidence type="ECO:0000256" key="4">
    <source>
        <dbReference type="ARBA" id="ARBA00022723"/>
    </source>
</evidence>
<evidence type="ECO:0000313" key="10">
    <source>
        <dbReference type="EMBL" id="TVM17967.1"/>
    </source>
</evidence>
<evidence type="ECO:0000313" key="11">
    <source>
        <dbReference type="Proteomes" id="UP000448292"/>
    </source>
</evidence>
<dbReference type="GO" id="GO:0051539">
    <property type="term" value="F:4 iron, 4 sulfur cluster binding"/>
    <property type="evidence" value="ECO:0007669"/>
    <property type="project" value="UniProtKB-KW"/>
</dbReference>
<dbReference type="SMART" id="SM00790">
    <property type="entry name" value="AFOR_N"/>
    <property type="match status" value="1"/>
</dbReference>
<dbReference type="Gene3D" id="3.60.9.10">
    <property type="entry name" value="Aldehyde ferredoxin oxidoreductase, N-terminal domain"/>
    <property type="match status" value="1"/>
</dbReference>
<dbReference type="Gene3D" id="1.10.599.10">
    <property type="entry name" value="Aldehyde Ferredoxin Oxidoreductase Protein, subunit A, domain 3"/>
    <property type="match status" value="1"/>
</dbReference>
<dbReference type="GO" id="GO:0009055">
    <property type="term" value="F:electron transfer activity"/>
    <property type="evidence" value="ECO:0007669"/>
    <property type="project" value="InterPro"/>
</dbReference>
<gene>
    <name evidence="10" type="ORF">DPQ33_07610</name>
</gene>
<dbReference type="AlphaFoldDB" id="A0A7M3MGJ3"/>